<dbReference type="AlphaFoldDB" id="A0A2T2NSB1"/>
<keyword evidence="3" id="KW-1185">Reference proteome</keyword>
<feature type="transmembrane region" description="Helical" evidence="1">
    <location>
        <begin position="84"/>
        <end position="102"/>
    </location>
</feature>
<dbReference type="Proteomes" id="UP000240883">
    <property type="component" value="Unassembled WGS sequence"/>
</dbReference>
<keyword evidence="1" id="KW-0812">Transmembrane</keyword>
<name>A0A2T2NSB1_CORCC</name>
<proteinExistence type="predicted"/>
<sequence length="104" mass="12144">MGRYADLESDSERLPEGFQRVGYDADTQTYTFRDNEGHFWESEEGNRYGKLHRVGEQREAADLEEQAMINEQVERGNRESIRMLLPFALLVLVVMILFIKLADM</sequence>
<organism evidence="2 3">
    <name type="scientific">Corynespora cassiicola Philippines</name>
    <dbReference type="NCBI Taxonomy" id="1448308"/>
    <lineage>
        <taxon>Eukaryota</taxon>
        <taxon>Fungi</taxon>
        <taxon>Dikarya</taxon>
        <taxon>Ascomycota</taxon>
        <taxon>Pezizomycotina</taxon>
        <taxon>Dothideomycetes</taxon>
        <taxon>Pleosporomycetidae</taxon>
        <taxon>Pleosporales</taxon>
        <taxon>Corynesporascaceae</taxon>
        <taxon>Corynespora</taxon>
    </lineage>
</organism>
<dbReference type="STRING" id="1448308.A0A2T2NSB1"/>
<keyword evidence="1" id="KW-0472">Membrane</keyword>
<dbReference type="OrthoDB" id="2107166at2759"/>
<evidence type="ECO:0000313" key="2">
    <source>
        <dbReference type="EMBL" id="PSN68293.1"/>
    </source>
</evidence>
<evidence type="ECO:0008006" key="4">
    <source>
        <dbReference type="Google" id="ProtNLM"/>
    </source>
</evidence>
<accession>A0A2T2NSB1</accession>
<keyword evidence="1" id="KW-1133">Transmembrane helix</keyword>
<evidence type="ECO:0000256" key="1">
    <source>
        <dbReference type="SAM" id="Phobius"/>
    </source>
</evidence>
<dbReference type="EMBL" id="KZ678134">
    <property type="protein sequence ID" value="PSN68293.1"/>
    <property type="molecule type" value="Genomic_DNA"/>
</dbReference>
<gene>
    <name evidence="2" type="ORF">BS50DRAFT_633898</name>
</gene>
<protein>
    <recommendedName>
        <fullName evidence="4">Carbohydrate-binding module family 50 protein</fullName>
    </recommendedName>
</protein>
<reference evidence="2 3" key="1">
    <citation type="journal article" date="2018" name="Front. Microbiol.">
        <title>Genome-Wide Analysis of Corynespora cassiicola Leaf Fall Disease Putative Effectors.</title>
        <authorList>
            <person name="Lopez D."/>
            <person name="Ribeiro S."/>
            <person name="Label P."/>
            <person name="Fumanal B."/>
            <person name="Venisse J.S."/>
            <person name="Kohler A."/>
            <person name="de Oliveira R.R."/>
            <person name="Labutti K."/>
            <person name="Lipzen A."/>
            <person name="Lail K."/>
            <person name="Bauer D."/>
            <person name="Ohm R.A."/>
            <person name="Barry K.W."/>
            <person name="Spatafora J."/>
            <person name="Grigoriev I.V."/>
            <person name="Martin F.M."/>
            <person name="Pujade-Renaud V."/>
        </authorList>
    </citation>
    <scope>NUCLEOTIDE SEQUENCE [LARGE SCALE GENOMIC DNA]</scope>
    <source>
        <strain evidence="2 3">Philippines</strain>
    </source>
</reference>
<evidence type="ECO:0000313" key="3">
    <source>
        <dbReference type="Proteomes" id="UP000240883"/>
    </source>
</evidence>